<evidence type="ECO:0000256" key="1">
    <source>
        <dbReference type="ARBA" id="ARBA00023172"/>
    </source>
</evidence>
<dbReference type="AlphaFoldDB" id="A0A291BA60"/>
<sequence>MAKANTLNKAKLKRVLNYNNAHKRYSDRNRVMILLTHLCGMRIGEVVNLN</sequence>
<protein>
    <submittedName>
        <fullName evidence="2">Uncharacterized protein</fullName>
    </submittedName>
</protein>
<keyword evidence="3" id="KW-1185">Reference proteome</keyword>
<dbReference type="RefSeq" id="WP_201260732.1">
    <property type="nucleotide sequence ID" value="NZ_CP020660.1"/>
</dbReference>
<dbReference type="GO" id="GO:0003677">
    <property type="term" value="F:DNA binding"/>
    <property type="evidence" value="ECO:0007669"/>
    <property type="project" value="InterPro"/>
</dbReference>
<dbReference type="GO" id="GO:0006310">
    <property type="term" value="P:DNA recombination"/>
    <property type="evidence" value="ECO:0007669"/>
    <property type="project" value="UniProtKB-KW"/>
</dbReference>
<keyword evidence="1" id="KW-0233">DNA recombination</keyword>
<dbReference type="Gene3D" id="1.10.443.10">
    <property type="entry name" value="Intergrase catalytic core"/>
    <property type="match status" value="1"/>
</dbReference>
<accession>A0A291BA60</accession>
<reference evidence="3" key="1">
    <citation type="submission" date="2017-04" db="EMBL/GenBank/DDBJ databases">
        <title>Genome evolution of the luminous symbionts of deep sea anglerfish.</title>
        <authorList>
            <person name="Hendry T.A."/>
        </authorList>
    </citation>
    <scope>NUCLEOTIDE SEQUENCE [LARGE SCALE GENOMIC DNA]</scope>
</reference>
<evidence type="ECO:0000313" key="2">
    <source>
        <dbReference type="EMBL" id="ATF09873.1"/>
    </source>
</evidence>
<dbReference type="GO" id="GO:0015074">
    <property type="term" value="P:DNA integration"/>
    <property type="evidence" value="ECO:0007669"/>
    <property type="project" value="InterPro"/>
</dbReference>
<organism evidence="2 3">
    <name type="scientific">Candidatus Enterovibrio altilux</name>
    <dbReference type="NCBI Taxonomy" id="1927128"/>
    <lineage>
        <taxon>Bacteria</taxon>
        <taxon>Pseudomonadati</taxon>
        <taxon>Pseudomonadota</taxon>
        <taxon>Gammaproteobacteria</taxon>
        <taxon>Vibrionales</taxon>
        <taxon>Vibrionaceae</taxon>
        <taxon>Enterovibrio</taxon>
    </lineage>
</organism>
<gene>
    <name evidence="2" type="ORF">BTN50_1394</name>
</gene>
<name>A0A291BA60_9GAMM</name>
<dbReference type="InterPro" id="IPR013762">
    <property type="entry name" value="Integrase-like_cat_sf"/>
</dbReference>
<dbReference type="Proteomes" id="UP000218160">
    <property type="component" value="Chromosome 1"/>
</dbReference>
<evidence type="ECO:0000313" key="3">
    <source>
        <dbReference type="Proteomes" id="UP000218160"/>
    </source>
</evidence>
<dbReference type="KEGG" id="elux:BTN50_1394"/>
<dbReference type="InterPro" id="IPR011010">
    <property type="entry name" value="DNA_brk_join_enz"/>
</dbReference>
<proteinExistence type="predicted"/>
<dbReference type="EMBL" id="CP020660">
    <property type="protein sequence ID" value="ATF09873.1"/>
    <property type="molecule type" value="Genomic_DNA"/>
</dbReference>
<dbReference type="SUPFAM" id="SSF56349">
    <property type="entry name" value="DNA breaking-rejoining enzymes"/>
    <property type="match status" value="1"/>
</dbReference>